<feature type="compositionally biased region" description="Basic and acidic residues" evidence="1">
    <location>
        <begin position="327"/>
        <end position="337"/>
    </location>
</feature>
<feature type="transmembrane region" description="Helical" evidence="2">
    <location>
        <begin position="151"/>
        <end position="171"/>
    </location>
</feature>
<gene>
    <name evidence="3" type="ORF">QNN03_33490</name>
</gene>
<feature type="region of interest" description="Disordered" evidence="1">
    <location>
        <begin position="175"/>
        <end position="337"/>
    </location>
</feature>
<sequence length="337" mass="33571">MPGAGQPGAPDSGSPAAGGGEDLTELLSAFDRFDRTEVLPSAGRRGEAPRTPSAGDAFTPRGAGNGPAPADAFPPVAETRESPAAIRDPWDAADDAVTHDPHEVTIQLDSVNLQMDGSLRGAKAAPSGSEASDGPVFVDESGRRSRRFRRIGMAVALACAVYAVVIVVTLMSGNSNAPWLPVQDQKEDTPAGKVDTSPLPAESASTDGPDGASPGASPSTSDGVTPSAGATATVPGATATGEAPDATTDPEPTTSKKPTTGTGTGGTSPKPDPTDTATAPDPGPTETATEEPTPPDDETETTGGGEAGGGTGADSVAVGQSQNLTAHSHDPYPEQTF</sequence>
<protein>
    <recommendedName>
        <fullName evidence="5">Translation initiation factor IF-2</fullName>
    </recommendedName>
</protein>
<evidence type="ECO:0008006" key="5">
    <source>
        <dbReference type="Google" id="ProtNLM"/>
    </source>
</evidence>
<feature type="compositionally biased region" description="Low complexity" evidence="1">
    <location>
        <begin position="1"/>
        <end position="15"/>
    </location>
</feature>
<keyword evidence="2" id="KW-1133">Transmembrane helix</keyword>
<keyword evidence="2" id="KW-0472">Membrane</keyword>
<dbReference type="Proteomes" id="UP001241926">
    <property type="component" value="Unassembled WGS sequence"/>
</dbReference>
<name>A0ABT7J906_9ACTN</name>
<feature type="region of interest" description="Disordered" evidence="1">
    <location>
        <begin position="1"/>
        <end position="83"/>
    </location>
</feature>
<keyword evidence="4" id="KW-1185">Reference proteome</keyword>
<comment type="caution">
    <text evidence="3">The sequence shown here is derived from an EMBL/GenBank/DDBJ whole genome shotgun (WGS) entry which is preliminary data.</text>
</comment>
<dbReference type="RefSeq" id="WP_285436868.1">
    <property type="nucleotide sequence ID" value="NZ_JASJUS010000046.1"/>
</dbReference>
<evidence type="ECO:0000313" key="3">
    <source>
        <dbReference type="EMBL" id="MDL2081361.1"/>
    </source>
</evidence>
<feature type="compositionally biased region" description="Low complexity" evidence="1">
    <location>
        <begin position="274"/>
        <end position="291"/>
    </location>
</feature>
<proteinExistence type="predicted"/>
<evidence type="ECO:0000256" key="2">
    <source>
        <dbReference type="SAM" id="Phobius"/>
    </source>
</evidence>
<evidence type="ECO:0000313" key="4">
    <source>
        <dbReference type="Proteomes" id="UP001241926"/>
    </source>
</evidence>
<feature type="compositionally biased region" description="Low complexity" evidence="1">
    <location>
        <begin position="223"/>
        <end position="261"/>
    </location>
</feature>
<accession>A0ABT7J906</accession>
<feature type="compositionally biased region" description="Gly residues" evidence="1">
    <location>
        <begin position="302"/>
        <end position="312"/>
    </location>
</feature>
<organism evidence="3 4">
    <name type="scientific">Streptomyces fuscus</name>
    <dbReference type="NCBI Taxonomy" id="3048495"/>
    <lineage>
        <taxon>Bacteria</taxon>
        <taxon>Bacillati</taxon>
        <taxon>Actinomycetota</taxon>
        <taxon>Actinomycetes</taxon>
        <taxon>Kitasatosporales</taxon>
        <taxon>Streptomycetaceae</taxon>
        <taxon>Streptomyces</taxon>
    </lineage>
</organism>
<keyword evidence="2" id="KW-0812">Transmembrane</keyword>
<reference evidence="3 4" key="1">
    <citation type="submission" date="2023-05" db="EMBL/GenBank/DDBJ databases">
        <title>Streptomyces fuscus sp. nov., a brown-black pigment producing actinomyces isolated from dry sand of Sea duck farm.</title>
        <authorList>
            <person name="Xie J."/>
            <person name="Shen N."/>
        </authorList>
    </citation>
    <scope>NUCLEOTIDE SEQUENCE [LARGE SCALE GENOMIC DNA]</scope>
    <source>
        <strain evidence="3 4">GXMU-J15</strain>
    </source>
</reference>
<dbReference type="EMBL" id="JASJUS010000046">
    <property type="protein sequence ID" value="MDL2081361.1"/>
    <property type="molecule type" value="Genomic_DNA"/>
</dbReference>
<evidence type="ECO:0000256" key="1">
    <source>
        <dbReference type="SAM" id="MobiDB-lite"/>
    </source>
</evidence>